<dbReference type="SUPFAM" id="SSF53756">
    <property type="entry name" value="UDP-Glycosyltransferase/glycogen phosphorylase"/>
    <property type="match status" value="1"/>
</dbReference>
<proteinExistence type="predicted"/>
<evidence type="ECO:0000313" key="1">
    <source>
        <dbReference type="EMBL" id="SNS08910.1"/>
    </source>
</evidence>
<keyword evidence="1" id="KW-0808">Transferase</keyword>
<dbReference type="EMBL" id="FZOQ01000002">
    <property type="protein sequence ID" value="SNS08910.1"/>
    <property type="molecule type" value="Genomic_DNA"/>
</dbReference>
<dbReference type="PANTHER" id="PTHR12526:SF630">
    <property type="entry name" value="GLYCOSYLTRANSFERASE"/>
    <property type="match status" value="1"/>
</dbReference>
<dbReference type="GO" id="GO:0016740">
    <property type="term" value="F:transferase activity"/>
    <property type="evidence" value="ECO:0007669"/>
    <property type="project" value="UniProtKB-KW"/>
</dbReference>
<accession>A0A239BLQ4</accession>
<dbReference type="Gene3D" id="3.40.50.2000">
    <property type="entry name" value="Glycogen Phosphorylase B"/>
    <property type="match status" value="2"/>
</dbReference>
<reference evidence="2" key="1">
    <citation type="submission" date="2017-06" db="EMBL/GenBank/DDBJ databases">
        <authorList>
            <person name="Varghese N."/>
            <person name="Submissions S."/>
        </authorList>
    </citation>
    <scope>NUCLEOTIDE SEQUENCE [LARGE SCALE GENOMIC DNA]</scope>
    <source>
        <strain evidence="2">NKM1</strain>
    </source>
</reference>
<name>A0A239BLQ4_9BACT</name>
<dbReference type="Proteomes" id="UP000198432">
    <property type="component" value="Unassembled WGS sequence"/>
</dbReference>
<dbReference type="AlphaFoldDB" id="A0A239BLQ4"/>
<protein>
    <submittedName>
        <fullName evidence="1">Glycosyltransferase involved in cell wall bisynthesis</fullName>
    </submittedName>
</protein>
<evidence type="ECO:0000313" key="2">
    <source>
        <dbReference type="Proteomes" id="UP000198432"/>
    </source>
</evidence>
<dbReference type="CDD" id="cd03801">
    <property type="entry name" value="GT4_PimA-like"/>
    <property type="match status" value="1"/>
</dbReference>
<dbReference type="PANTHER" id="PTHR12526">
    <property type="entry name" value="GLYCOSYLTRANSFERASE"/>
    <property type="match status" value="1"/>
</dbReference>
<sequence length="380" mass="42899">MSRQHMVYVLTCQPPEEFKAPDGTSLSPKIKFINFEERGHYKSIFNLLPLKLADAINHRIIVRSFSSTANQTLLRSYLTLNNLLRQVKFDIIYYEGLEALGLFRDIIHRSLPSAIHLYDAHNVDSVLWMQQAKTQRCQKLAGYAQAALSLEKTLHKKVNAYFCCSEEDNILLSELNGNNLTGTVIPNGVDIQERPFDDSKDKHLNRELLFCGSLDYLPNREGLLWFYREVLPLVKDAMPTIKLNVIGNLLETSAYQNLIEDPAVNFLGRVESVVPFYQTAGVSIAPLLSGSGTRLKILEAMSMGNPVVSTTVGAEGIACTHGENLLIGDTPEKFAENILSLLREEIQFNFIRTQAYNLVKGKYDWQRIGFALRDTIKNLT</sequence>
<gene>
    <name evidence="1" type="ORF">SAMN06296052_10231</name>
</gene>
<dbReference type="OrthoDB" id="9807209at2"/>
<organism evidence="1 2">
    <name type="scientific">Pontibacter ummariensis</name>
    <dbReference type="NCBI Taxonomy" id="1610492"/>
    <lineage>
        <taxon>Bacteria</taxon>
        <taxon>Pseudomonadati</taxon>
        <taxon>Bacteroidota</taxon>
        <taxon>Cytophagia</taxon>
        <taxon>Cytophagales</taxon>
        <taxon>Hymenobacteraceae</taxon>
        <taxon>Pontibacter</taxon>
    </lineage>
</organism>
<keyword evidence="2" id="KW-1185">Reference proteome</keyword>
<dbReference type="Pfam" id="PF13692">
    <property type="entry name" value="Glyco_trans_1_4"/>
    <property type="match status" value="1"/>
</dbReference>